<dbReference type="KEGG" id="pef:A7E78_02565"/>
<dbReference type="PRINTS" id="PR01651">
    <property type="entry name" value="SECGEXPORT"/>
</dbReference>
<evidence type="ECO:0000313" key="13">
    <source>
        <dbReference type="Proteomes" id="UP000182517"/>
    </source>
</evidence>
<dbReference type="RefSeq" id="WP_072282788.1">
    <property type="nucleotide sequence ID" value="NZ_CP015519.1"/>
</dbReference>
<keyword evidence="6 10" id="KW-0653">Protein transport</keyword>
<dbReference type="GO" id="GO:0043952">
    <property type="term" value="P:protein transport by the Sec complex"/>
    <property type="evidence" value="ECO:0007669"/>
    <property type="project" value="TreeGrafter"/>
</dbReference>
<evidence type="ECO:0000256" key="8">
    <source>
        <dbReference type="ARBA" id="ARBA00023010"/>
    </source>
</evidence>
<evidence type="ECO:0000256" key="7">
    <source>
        <dbReference type="ARBA" id="ARBA00022989"/>
    </source>
</evidence>
<keyword evidence="4 10" id="KW-1003">Cell membrane</keyword>
<evidence type="ECO:0000313" key="12">
    <source>
        <dbReference type="EMBL" id="APG26827.1"/>
    </source>
</evidence>
<keyword evidence="3 10" id="KW-0813">Transport</keyword>
<feature type="region of interest" description="Disordered" evidence="11">
    <location>
        <begin position="93"/>
        <end position="117"/>
    </location>
</feature>
<keyword evidence="9 10" id="KW-0472">Membrane</keyword>
<evidence type="ECO:0000256" key="5">
    <source>
        <dbReference type="ARBA" id="ARBA00022692"/>
    </source>
</evidence>
<organism evidence="12 13">
    <name type="scientific">Syntrophotalea acetylenivorans</name>
    <dbReference type="NCBI Taxonomy" id="1842532"/>
    <lineage>
        <taxon>Bacteria</taxon>
        <taxon>Pseudomonadati</taxon>
        <taxon>Thermodesulfobacteriota</taxon>
        <taxon>Desulfuromonadia</taxon>
        <taxon>Desulfuromonadales</taxon>
        <taxon>Syntrophotaleaceae</taxon>
        <taxon>Syntrophotalea</taxon>
    </lineage>
</organism>
<keyword evidence="8 10" id="KW-0811">Translocation</keyword>
<protein>
    <recommendedName>
        <fullName evidence="10">Protein-export membrane protein SecG</fullName>
    </recommendedName>
</protein>
<keyword evidence="5 10" id="KW-0812">Transmembrane</keyword>
<evidence type="ECO:0000256" key="1">
    <source>
        <dbReference type="ARBA" id="ARBA00004651"/>
    </source>
</evidence>
<dbReference type="NCBIfam" id="TIGR00810">
    <property type="entry name" value="secG"/>
    <property type="match status" value="1"/>
</dbReference>
<dbReference type="GO" id="GO:0015450">
    <property type="term" value="F:protein-transporting ATPase activity"/>
    <property type="evidence" value="ECO:0007669"/>
    <property type="project" value="UniProtKB-UniRule"/>
</dbReference>
<dbReference type="GO" id="GO:0065002">
    <property type="term" value="P:intracellular protein transmembrane transport"/>
    <property type="evidence" value="ECO:0007669"/>
    <property type="project" value="TreeGrafter"/>
</dbReference>
<dbReference type="GO" id="GO:0009306">
    <property type="term" value="P:protein secretion"/>
    <property type="evidence" value="ECO:0007669"/>
    <property type="project" value="UniProtKB-UniRule"/>
</dbReference>
<dbReference type="PANTHER" id="PTHR34182">
    <property type="entry name" value="PROTEIN-EXPORT MEMBRANE PROTEIN SECG"/>
    <property type="match status" value="1"/>
</dbReference>
<evidence type="ECO:0000256" key="3">
    <source>
        <dbReference type="ARBA" id="ARBA00022448"/>
    </source>
</evidence>
<evidence type="ECO:0000256" key="9">
    <source>
        <dbReference type="ARBA" id="ARBA00023136"/>
    </source>
</evidence>
<dbReference type="AlphaFoldDB" id="A0A1L3GLK7"/>
<comment type="similarity">
    <text evidence="2 10">Belongs to the SecG family.</text>
</comment>
<name>A0A1L3GLK7_9BACT</name>
<reference evidence="12 13" key="1">
    <citation type="journal article" date="2017" name="Genome Announc.">
        <title>Complete Genome Sequences of Two Acetylene-Fermenting Pelobacter acetylenicus Strains.</title>
        <authorList>
            <person name="Sutton J.M."/>
            <person name="Baesman S.M."/>
            <person name="Fierst J.L."/>
            <person name="Poret-Peterson A.T."/>
            <person name="Oremland R.S."/>
            <person name="Dunlap D.S."/>
            <person name="Akob D.M."/>
        </authorList>
    </citation>
    <scope>NUCLEOTIDE SEQUENCE [LARGE SCALE GENOMIC DNA]</scope>
    <source>
        <strain evidence="12 13">SFB93</strain>
    </source>
</reference>
<evidence type="ECO:0000256" key="10">
    <source>
        <dbReference type="RuleBase" id="RU365087"/>
    </source>
</evidence>
<dbReference type="Pfam" id="PF03840">
    <property type="entry name" value="SecG"/>
    <property type="match status" value="1"/>
</dbReference>
<evidence type="ECO:0000256" key="6">
    <source>
        <dbReference type="ARBA" id="ARBA00022927"/>
    </source>
</evidence>
<dbReference type="GO" id="GO:0005886">
    <property type="term" value="C:plasma membrane"/>
    <property type="evidence" value="ECO:0007669"/>
    <property type="project" value="UniProtKB-SubCell"/>
</dbReference>
<accession>A0A1L3GLK7</accession>
<evidence type="ECO:0000256" key="4">
    <source>
        <dbReference type="ARBA" id="ARBA00022475"/>
    </source>
</evidence>
<keyword evidence="7 10" id="KW-1133">Transmembrane helix</keyword>
<comment type="subcellular location">
    <subcellularLocation>
        <location evidence="1 10">Cell membrane</location>
        <topology evidence="1 10">Multi-pass membrane protein</topology>
    </subcellularLocation>
</comment>
<proteinExistence type="inferred from homology"/>
<dbReference type="PANTHER" id="PTHR34182:SF1">
    <property type="entry name" value="PROTEIN-EXPORT MEMBRANE PROTEIN SECG"/>
    <property type="match status" value="1"/>
</dbReference>
<sequence>MTTLLLIVHIVVCFALVLIVLLQGGKGADIGATFGAGSSQTVFGATGGQSFMGKLTTGAAVIFMLTSLLLAYYYAKPGADSIMPESIGQAVSQTEKSTAEPVVVPNAEEATPPEKTK</sequence>
<dbReference type="STRING" id="1842532.A7E78_02565"/>
<comment type="function">
    <text evidence="10">Involved in protein export. Participates in an early event of protein translocation.</text>
</comment>
<dbReference type="InterPro" id="IPR004692">
    <property type="entry name" value="SecG"/>
</dbReference>
<keyword evidence="13" id="KW-1185">Reference proteome</keyword>
<dbReference type="EMBL" id="CP015519">
    <property type="protein sequence ID" value="APG26827.1"/>
    <property type="molecule type" value="Genomic_DNA"/>
</dbReference>
<dbReference type="OrthoDB" id="121323at2"/>
<dbReference type="Proteomes" id="UP000182517">
    <property type="component" value="Chromosome"/>
</dbReference>
<gene>
    <name evidence="12" type="ORF">A7E78_02565</name>
</gene>
<evidence type="ECO:0000256" key="2">
    <source>
        <dbReference type="ARBA" id="ARBA00008445"/>
    </source>
</evidence>
<feature type="transmembrane region" description="Helical" evidence="10">
    <location>
        <begin position="51"/>
        <end position="75"/>
    </location>
</feature>
<comment type="caution">
    <text evidence="10">Lacks conserved residue(s) required for the propagation of feature annotation.</text>
</comment>
<evidence type="ECO:0000256" key="11">
    <source>
        <dbReference type="SAM" id="MobiDB-lite"/>
    </source>
</evidence>